<feature type="transmembrane region" description="Helical" evidence="1">
    <location>
        <begin position="6"/>
        <end position="27"/>
    </location>
</feature>
<dbReference type="EMBL" id="CP003350">
    <property type="protein sequence ID" value="AFC87275.1"/>
    <property type="molecule type" value="Genomic_DNA"/>
</dbReference>
<dbReference type="HOGENOM" id="CLU_120467_0_0_6"/>
<dbReference type="Gene3D" id="1.10.3730.20">
    <property type="match status" value="1"/>
</dbReference>
<gene>
    <name evidence="3" type="ordered locus">Fraau_2945</name>
</gene>
<dbReference type="OrthoDB" id="9806718at2"/>
<accession>H8L220</accession>
<feature type="transmembrane region" description="Helical" evidence="1">
    <location>
        <begin position="34"/>
        <end position="53"/>
    </location>
</feature>
<dbReference type="InterPro" id="IPR000620">
    <property type="entry name" value="EamA_dom"/>
</dbReference>
<protein>
    <submittedName>
        <fullName evidence="3">Putative membrane protein</fullName>
    </submittedName>
</protein>
<feature type="transmembrane region" description="Helical" evidence="1">
    <location>
        <begin position="122"/>
        <end position="140"/>
    </location>
</feature>
<feature type="domain" description="EamA" evidence="2">
    <location>
        <begin position="5"/>
        <end position="138"/>
    </location>
</feature>
<dbReference type="eggNOG" id="COG2510">
    <property type="taxonomic scope" value="Bacteria"/>
</dbReference>
<dbReference type="Proteomes" id="UP000005234">
    <property type="component" value="Chromosome"/>
</dbReference>
<sequence>MTAPWWWFALGSAVFAALTALLGKVGVAGLPSNLATLIRTLVVIVVTIILITVRDEWRRPATISWTSWMALILSGAATGLSWLCYFRALSMAPLSRVAPLDKLSVALVILFGIVFLGERPSVPHLLGGGLIVLGVLMLACF</sequence>
<keyword evidence="1" id="KW-1133">Transmembrane helix</keyword>
<dbReference type="GO" id="GO:0016020">
    <property type="term" value="C:membrane"/>
    <property type="evidence" value="ECO:0007669"/>
    <property type="project" value="InterPro"/>
</dbReference>
<evidence type="ECO:0000259" key="2">
    <source>
        <dbReference type="Pfam" id="PF00892"/>
    </source>
</evidence>
<name>H8L220_FRAAD</name>
<feature type="transmembrane region" description="Helical" evidence="1">
    <location>
        <begin position="97"/>
        <end position="116"/>
    </location>
</feature>
<keyword evidence="1" id="KW-0812">Transmembrane</keyword>
<organism evidence="3 4">
    <name type="scientific">Frateuria aurantia (strain ATCC 33424 / DSM 6220 / KCTC 2777 / LMG 1558 / NBRC 3245 / NCIMB 13370)</name>
    <name type="common">Acetobacter aurantius</name>
    <dbReference type="NCBI Taxonomy" id="767434"/>
    <lineage>
        <taxon>Bacteria</taxon>
        <taxon>Pseudomonadati</taxon>
        <taxon>Pseudomonadota</taxon>
        <taxon>Gammaproteobacteria</taxon>
        <taxon>Lysobacterales</taxon>
        <taxon>Rhodanobacteraceae</taxon>
        <taxon>Frateuria</taxon>
    </lineage>
</organism>
<dbReference type="RefSeq" id="WP_014404278.1">
    <property type="nucleotide sequence ID" value="NC_017033.1"/>
</dbReference>
<dbReference type="SUPFAM" id="SSF103481">
    <property type="entry name" value="Multidrug resistance efflux transporter EmrE"/>
    <property type="match status" value="1"/>
</dbReference>
<dbReference type="KEGG" id="fau:Fraau_2945"/>
<proteinExistence type="predicted"/>
<keyword evidence="1" id="KW-0472">Membrane</keyword>
<dbReference type="AlphaFoldDB" id="H8L220"/>
<evidence type="ECO:0000313" key="3">
    <source>
        <dbReference type="EMBL" id="AFC87275.1"/>
    </source>
</evidence>
<dbReference type="PANTHER" id="PTHR22911">
    <property type="entry name" value="ACYL-MALONYL CONDENSING ENZYME-RELATED"/>
    <property type="match status" value="1"/>
</dbReference>
<dbReference type="STRING" id="767434.Fraau_2945"/>
<reference evidence="3" key="1">
    <citation type="submission" date="2012-02" db="EMBL/GenBank/DDBJ databases">
        <title>The complete genome of Frateuria aurantia DSM 6220.</title>
        <authorList>
            <consortium name="US DOE Joint Genome Institute (JGI-PGF)"/>
            <person name="Lucas S."/>
            <person name="Copeland A."/>
            <person name="Lapidus A."/>
            <person name="Glavina del Rio T."/>
            <person name="Dalin E."/>
            <person name="Tice H."/>
            <person name="Bruce D."/>
            <person name="Goodwin L."/>
            <person name="Pitluck S."/>
            <person name="Peters L."/>
            <person name="Ovchinnikova G."/>
            <person name="Teshima H."/>
            <person name="Kyrpides N."/>
            <person name="Mavromatis K."/>
            <person name="Ivanova N."/>
            <person name="Brettin T."/>
            <person name="Detter J.C."/>
            <person name="Han C."/>
            <person name="Larimer F."/>
            <person name="Land M."/>
            <person name="Hauser L."/>
            <person name="Markowitz V."/>
            <person name="Cheng J.-F."/>
            <person name="Hugenholtz P."/>
            <person name="Woyke T."/>
            <person name="Wu D."/>
            <person name="Brambilla E."/>
            <person name="Klenk H.-P."/>
            <person name="Eisen J.A."/>
        </authorList>
    </citation>
    <scope>NUCLEOTIDE SEQUENCE</scope>
    <source>
        <strain evidence="3">DSM 6220</strain>
    </source>
</reference>
<evidence type="ECO:0000256" key="1">
    <source>
        <dbReference type="SAM" id="Phobius"/>
    </source>
</evidence>
<keyword evidence="4" id="KW-1185">Reference proteome</keyword>
<evidence type="ECO:0000313" key="4">
    <source>
        <dbReference type="Proteomes" id="UP000005234"/>
    </source>
</evidence>
<dbReference type="Pfam" id="PF00892">
    <property type="entry name" value="EamA"/>
    <property type="match status" value="1"/>
</dbReference>
<dbReference type="PANTHER" id="PTHR22911:SF137">
    <property type="entry name" value="SOLUTE CARRIER FAMILY 35 MEMBER G2-RELATED"/>
    <property type="match status" value="1"/>
</dbReference>
<dbReference type="FunFam" id="1.10.3730.20:FF:000009">
    <property type="entry name" value="EamA family transporter"/>
    <property type="match status" value="1"/>
</dbReference>
<feature type="transmembrane region" description="Helical" evidence="1">
    <location>
        <begin position="65"/>
        <end position="85"/>
    </location>
</feature>
<dbReference type="InterPro" id="IPR037185">
    <property type="entry name" value="EmrE-like"/>
</dbReference>